<dbReference type="PANTHER" id="PTHR37563">
    <property type="entry name" value="PHYTANOYL-COA DIOXYGENASE FAMILY PROTEIN (AFU_ORTHOLOGUE AFUA_2G03330)"/>
    <property type="match status" value="1"/>
</dbReference>
<proteinExistence type="predicted"/>
<dbReference type="Gene3D" id="2.60.120.620">
    <property type="entry name" value="q2cbj1_9rhob like domain"/>
    <property type="match status" value="1"/>
</dbReference>
<accession>A0A3D8STV7</accession>
<name>A0A3D8STV7_9HELO</name>
<dbReference type="EMBL" id="PDLM01000001">
    <property type="protein sequence ID" value="RDW89742.1"/>
    <property type="molecule type" value="Genomic_DNA"/>
</dbReference>
<dbReference type="OrthoDB" id="407832at2759"/>
<keyword evidence="1" id="KW-0560">Oxidoreductase</keyword>
<comment type="caution">
    <text evidence="1">The sequence shown here is derived from an EMBL/GenBank/DDBJ whole genome shotgun (WGS) entry which is preliminary data.</text>
</comment>
<keyword evidence="2" id="KW-1185">Reference proteome</keyword>
<dbReference type="InterPro" id="IPR051961">
    <property type="entry name" value="Fungal_Metabolite_Diox"/>
</dbReference>
<dbReference type="GO" id="GO:0051213">
    <property type="term" value="F:dioxygenase activity"/>
    <property type="evidence" value="ECO:0007669"/>
    <property type="project" value="UniProtKB-KW"/>
</dbReference>
<reference evidence="1 2" key="1">
    <citation type="journal article" date="2018" name="IMA Fungus">
        <title>IMA Genome-F 9: Draft genome sequence of Annulohypoxylon stygium, Aspergillus mulundensis, Berkeleyomyces basicola (syn. Thielaviopsis basicola), Ceratocystis smalleyi, two Cercospora beticola strains, Coleophoma cylindrospora, Fusarium fracticaudum, Phialophora cf. hyalina, and Morchella septimelata.</title>
        <authorList>
            <person name="Wingfield B.D."/>
            <person name="Bills G.F."/>
            <person name="Dong Y."/>
            <person name="Huang W."/>
            <person name="Nel W.J."/>
            <person name="Swalarsk-Parry B.S."/>
            <person name="Vaghefi N."/>
            <person name="Wilken P.M."/>
            <person name="An Z."/>
            <person name="de Beer Z.W."/>
            <person name="De Vos L."/>
            <person name="Chen L."/>
            <person name="Duong T.A."/>
            <person name="Gao Y."/>
            <person name="Hammerbacher A."/>
            <person name="Kikkert J.R."/>
            <person name="Li Y."/>
            <person name="Li H."/>
            <person name="Li K."/>
            <person name="Li Q."/>
            <person name="Liu X."/>
            <person name="Ma X."/>
            <person name="Naidoo K."/>
            <person name="Pethybridge S.J."/>
            <person name="Sun J."/>
            <person name="Steenkamp E.T."/>
            <person name="van der Nest M.A."/>
            <person name="van Wyk S."/>
            <person name="Wingfield M.J."/>
            <person name="Xiong C."/>
            <person name="Yue Q."/>
            <person name="Zhang X."/>
        </authorList>
    </citation>
    <scope>NUCLEOTIDE SEQUENCE [LARGE SCALE GENOMIC DNA]</scope>
    <source>
        <strain evidence="1 2">BP6252</strain>
    </source>
</reference>
<sequence>MHYPFQELTTVPLSDGERRDQTISVEHVAVALSALHRDGIVCLANAVDLEHIDLLNSILSAEAEDMAKLPTTHFNDTGGRECQTGNMSQGPPLQPDLMFQDIWANGPATTVISSLLGPRPRVNYVNGNTALGGYTGARQGVHADLTFNHGLFPFGLVANYYLVDTSIENGGTELWLGTHRDTSFADHKECIENAAEGVELGIREELLQQRREYAPPIYANVQRGSVVIRDLRLWHAGISNPSPRPRIMLAFVHTPWWYQCPGQVVLPESARALVESWAAGDMPVVYNAHYVPAPIDHKNVAFIPDFSSGNEGFRSQLPDLPPGFIFGAKQ</sequence>
<protein>
    <submittedName>
        <fullName evidence="1">Putative phytanoyl-dioxygenase family protein-1</fullName>
    </submittedName>
</protein>
<organism evidence="1 2">
    <name type="scientific">Coleophoma cylindrospora</name>
    <dbReference type="NCBI Taxonomy" id="1849047"/>
    <lineage>
        <taxon>Eukaryota</taxon>
        <taxon>Fungi</taxon>
        <taxon>Dikarya</taxon>
        <taxon>Ascomycota</taxon>
        <taxon>Pezizomycotina</taxon>
        <taxon>Leotiomycetes</taxon>
        <taxon>Helotiales</taxon>
        <taxon>Dermateaceae</taxon>
        <taxon>Coleophoma</taxon>
    </lineage>
</organism>
<dbReference type="Proteomes" id="UP000256645">
    <property type="component" value="Unassembled WGS sequence"/>
</dbReference>
<dbReference type="Pfam" id="PF05721">
    <property type="entry name" value="PhyH"/>
    <property type="match status" value="1"/>
</dbReference>
<gene>
    <name evidence="1" type="ORF">BP6252_01774</name>
</gene>
<evidence type="ECO:0000313" key="2">
    <source>
        <dbReference type="Proteomes" id="UP000256645"/>
    </source>
</evidence>
<dbReference type="AlphaFoldDB" id="A0A3D8STV7"/>
<evidence type="ECO:0000313" key="1">
    <source>
        <dbReference type="EMBL" id="RDW89742.1"/>
    </source>
</evidence>
<dbReference type="InterPro" id="IPR008775">
    <property type="entry name" value="Phytyl_CoA_dOase-like"/>
</dbReference>
<keyword evidence="1" id="KW-0223">Dioxygenase</keyword>
<dbReference type="PANTHER" id="PTHR37563:SF2">
    <property type="entry name" value="PHYTANOYL-COA DIOXYGENASE FAMILY PROTEIN (AFU_ORTHOLOGUE AFUA_2G03330)"/>
    <property type="match status" value="1"/>
</dbReference>
<dbReference type="SUPFAM" id="SSF51197">
    <property type="entry name" value="Clavaminate synthase-like"/>
    <property type="match status" value="1"/>
</dbReference>